<name>A0AAD7IPK9_9AGAR</name>
<gene>
    <name evidence="1" type="ORF">B0H16DRAFT_1554717</name>
</gene>
<dbReference type="AlphaFoldDB" id="A0AAD7IPK9"/>
<evidence type="ECO:0000313" key="2">
    <source>
        <dbReference type="Proteomes" id="UP001215598"/>
    </source>
</evidence>
<dbReference type="EMBL" id="JARKIB010000075">
    <property type="protein sequence ID" value="KAJ7747821.1"/>
    <property type="molecule type" value="Genomic_DNA"/>
</dbReference>
<organism evidence="1 2">
    <name type="scientific">Mycena metata</name>
    <dbReference type="NCBI Taxonomy" id="1033252"/>
    <lineage>
        <taxon>Eukaryota</taxon>
        <taxon>Fungi</taxon>
        <taxon>Dikarya</taxon>
        <taxon>Basidiomycota</taxon>
        <taxon>Agaricomycotina</taxon>
        <taxon>Agaricomycetes</taxon>
        <taxon>Agaricomycetidae</taxon>
        <taxon>Agaricales</taxon>
        <taxon>Marasmiineae</taxon>
        <taxon>Mycenaceae</taxon>
        <taxon>Mycena</taxon>
    </lineage>
</organism>
<protein>
    <submittedName>
        <fullName evidence="1">Uncharacterized protein</fullName>
    </submittedName>
</protein>
<keyword evidence="2" id="KW-1185">Reference proteome</keyword>
<evidence type="ECO:0000313" key="1">
    <source>
        <dbReference type="EMBL" id="KAJ7747821.1"/>
    </source>
</evidence>
<reference evidence="1" key="1">
    <citation type="submission" date="2023-03" db="EMBL/GenBank/DDBJ databases">
        <title>Massive genome expansion in bonnet fungi (Mycena s.s.) driven by repeated elements and novel gene families across ecological guilds.</title>
        <authorList>
            <consortium name="Lawrence Berkeley National Laboratory"/>
            <person name="Harder C.B."/>
            <person name="Miyauchi S."/>
            <person name="Viragh M."/>
            <person name="Kuo A."/>
            <person name="Thoen E."/>
            <person name="Andreopoulos B."/>
            <person name="Lu D."/>
            <person name="Skrede I."/>
            <person name="Drula E."/>
            <person name="Henrissat B."/>
            <person name="Morin E."/>
            <person name="Kohler A."/>
            <person name="Barry K."/>
            <person name="LaButti K."/>
            <person name="Morin E."/>
            <person name="Salamov A."/>
            <person name="Lipzen A."/>
            <person name="Mereny Z."/>
            <person name="Hegedus B."/>
            <person name="Baldrian P."/>
            <person name="Stursova M."/>
            <person name="Weitz H."/>
            <person name="Taylor A."/>
            <person name="Grigoriev I.V."/>
            <person name="Nagy L.G."/>
            <person name="Martin F."/>
            <person name="Kauserud H."/>
        </authorList>
    </citation>
    <scope>NUCLEOTIDE SEQUENCE</scope>
    <source>
        <strain evidence="1">CBHHK182m</strain>
    </source>
</reference>
<comment type="caution">
    <text evidence="1">The sequence shown here is derived from an EMBL/GenBank/DDBJ whole genome shotgun (WGS) entry which is preliminary data.</text>
</comment>
<sequence>MSLRKDRIRLVGLIHSLDGLSQEEFQSRMMNLVGSIKELPVMQKNLLKYEIAFRVTGGTDTTLLGVLALSPNTQYSAVVTAEAVNKENLLEAMEDSSFLKLMDGAYADIMRRENFEVFTTEFHTAIEK</sequence>
<dbReference type="Proteomes" id="UP001215598">
    <property type="component" value="Unassembled WGS sequence"/>
</dbReference>
<accession>A0AAD7IPK9</accession>
<proteinExistence type="predicted"/>